<dbReference type="InterPro" id="IPR015050">
    <property type="entry name" value="BofC_C"/>
</dbReference>
<evidence type="ECO:0000259" key="2">
    <source>
        <dbReference type="Pfam" id="PF08955"/>
    </source>
</evidence>
<name>A0A1G7IFC1_9FIRM</name>
<gene>
    <name evidence="3" type="ORF">SAMN05660235_00509</name>
</gene>
<keyword evidence="1" id="KW-1133">Transmembrane helix</keyword>
<keyword evidence="1" id="KW-0472">Membrane</keyword>
<dbReference type="Pfam" id="PF08955">
    <property type="entry name" value="BofC_C"/>
    <property type="match status" value="1"/>
</dbReference>
<sequence length="191" mass="21849">MFPLPKITKKRALFAASIILCGCLVAYYFISSQPRGHEPPLIQKETEVAKQDAKIKITPNTDLVQKLIYTKCNDEEVFRTKPADNLIGLNYQQFQKVYSGWTIHKFDNLEVEMSLKVDSYCREHANNMFIGIKDGYVAVFYGKPGPKALLKEVTKIPVSKLVQEDLDELKRGIVVHSREELLRTLEGMQSR</sequence>
<evidence type="ECO:0000313" key="4">
    <source>
        <dbReference type="Proteomes" id="UP000243333"/>
    </source>
</evidence>
<protein>
    <submittedName>
        <fullName evidence="3">BofC C-terminal domain-containing protein</fullName>
    </submittedName>
</protein>
<dbReference type="RefSeq" id="WP_093687788.1">
    <property type="nucleotide sequence ID" value="NZ_FNBU01000002.1"/>
</dbReference>
<dbReference type="STRING" id="1123285.SAMN05660235_00509"/>
<reference evidence="4" key="1">
    <citation type="submission" date="2016-10" db="EMBL/GenBank/DDBJ databases">
        <authorList>
            <person name="Varghese N."/>
            <person name="Submissions S."/>
        </authorList>
    </citation>
    <scope>NUCLEOTIDE SEQUENCE [LARGE SCALE GENOMIC DNA]</scope>
    <source>
        <strain evidence="4">DSM 23256</strain>
    </source>
</reference>
<dbReference type="PROSITE" id="PS51257">
    <property type="entry name" value="PROKAR_LIPOPROTEIN"/>
    <property type="match status" value="1"/>
</dbReference>
<dbReference type="OrthoDB" id="2082016at2"/>
<evidence type="ECO:0000256" key="1">
    <source>
        <dbReference type="SAM" id="Phobius"/>
    </source>
</evidence>
<dbReference type="AlphaFoldDB" id="A0A1G7IFC1"/>
<accession>A0A1G7IFC1</accession>
<dbReference type="InterPro" id="IPR038117">
    <property type="entry name" value="BofC_C_sf"/>
</dbReference>
<keyword evidence="1" id="KW-0812">Transmembrane</keyword>
<evidence type="ECO:0000313" key="3">
    <source>
        <dbReference type="EMBL" id="SDF11402.1"/>
    </source>
</evidence>
<dbReference type="Proteomes" id="UP000243333">
    <property type="component" value="Unassembled WGS sequence"/>
</dbReference>
<dbReference type="Gene3D" id="3.30.70.1740">
    <property type="entry name" value="Bypass-of-forespore C, C-terminal domain"/>
    <property type="match status" value="1"/>
</dbReference>
<keyword evidence="4" id="KW-1185">Reference proteome</keyword>
<proteinExistence type="predicted"/>
<dbReference type="EMBL" id="FNBU01000002">
    <property type="protein sequence ID" value="SDF11402.1"/>
    <property type="molecule type" value="Genomic_DNA"/>
</dbReference>
<organism evidence="3 4">
    <name type="scientific">Sporolituus thermophilus DSM 23256</name>
    <dbReference type="NCBI Taxonomy" id="1123285"/>
    <lineage>
        <taxon>Bacteria</taxon>
        <taxon>Bacillati</taxon>
        <taxon>Bacillota</taxon>
        <taxon>Negativicutes</taxon>
        <taxon>Selenomonadales</taxon>
        <taxon>Sporomusaceae</taxon>
        <taxon>Sporolituus</taxon>
    </lineage>
</organism>
<feature type="domain" description="Bypass of forespore C C-terminal" evidence="2">
    <location>
        <begin position="124"/>
        <end position="189"/>
    </location>
</feature>
<feature type="transmembrane region" description="Helical" evidence="1">
    <location>
        <begin position="12"/>
        <end position="30"/>
    </location>
</feature>